<accession>A0A1H9EUX8</accession>
<dbReference type="Proteomes" id="UP000199496">
    <property type="component" value="Unassembled WGS sequence"/>
</dbReference>
<dbReference type="STRING" id="867345.SAMN05421693_12312"/>
<proteinExistence type="predicted"/>
<dbReference type="OrthoDB" id="9816402at2"/>
<name>A0A1H9EUX8_9GAMM</name>
<evidence type="ECO:0000256" key="1">
    <source>
        <dbReference type="SAM" id="Phobius"/>
    </source>
</evidence>
<dbReference type="RefSeq" id="WP_090208214.1">
    <property type="nucleotide sequence ID" value="NZ_FOFO01000023.1"/>
</dbReference>
<evidence type="ECO:0000313" key="3">
    <source>
        <dbReference type="Proteomes" id="UP000199496"/>
    </source>
</evidence>
<sequence length="195" mass="21769">MLRKLWFQLHWFMGITVGVVLIILGVTGGMLTFEREIIRAINSDVLRVEPLDAQRLSPEALLRQAQQALPERQINALSLSSDPRDAATVNVAGDGPQARRGVNHYFNPYTGELIGAELKGQAFFRTLQRLHRWLLMGDVGKQITGAATIMLIILVLSGIYLRWPRSWKALAGWFTFSVRRSGRGFVSSMHGVVGT</sequence>
<keyword evidence="1" id="KW-1133">Transmembrane helix</keyword>
<gene>
    <name evidence="2" type="ORF">SAMN05421693_12312</name>
</gene>
<dbReference type="PANTHER" id="PTHR34219:SF3">
    <property type="entry name" value="BLL7967 PROTEIN"/>
    <property type="match status" value="1"/>
</dbReference>
<keyword evidence="1" id="KW-0472">Membrane</keyword>
<protein>
    <submittedName>
        <fullName evidence="2">Sulfite reductase (NADPH) flavoprotein alpha-component</fullName>
    </submittedName>
</protein>
<dbReference type="Pfam" id="PF03929">
    <property type="entry name" value="PepSY_TM"/>
    <property type="match status" value="1"/>
</dbReference>
<reference evidence="2 3" key="1">
    <citation type="submission" date="2016-10" db="EMBL/GenBank/DDBJ databases">
        <authorList>
            <person name="de Groot N.N."/>
        </authorList>
    </citation>
    <scope>NUCLEOTIDE SEQUENCE [LARGE SCALE GENOMIC DNA]</scope>
    <source>
        <strain evidence="2 3">B7-7</strain>
    </source>
</reference>
<feature type="transmembrane region" description="Helical" evidence="1">
    <location>
        <begin position="143"/>
        <end position="163"/>
    </location>
</feature>
<dbReference type="AlphaFoldDB" id="A0A1H9EUX8"/>
<feature type="transmembrane region" description="Helical" evidence="1">
    <location>
        <begin position="12"/>
        <end position="33"/>
    </location>
</feature>
<dbReference type="PANTHER" id="PTHR34219">
    <property type="entry name" value="IRON-REGULATED INNER MEMBRANE PROTEIN-RELATED"/>
    <property type="match status" value="1"/>
</dbReference>
<keyword evidence="3" id="KW-1185">Reference proteome</keyword>
<dbReference type="InterPro" id="IPR005625">
    <property type="entry name" value="PepSY-ass_TM"/>
</dbReference>
<dbReference type="EMBL" id="FOFO01000023">
    <property type="protein sequence ID" value="SEQ29556.1"/>
    <property type="molecule type" value="Genomic_DNA"/>
</dbReference>
<evidence type="ECO:0000313" key="2">
    <source>
        <dbReference type="EMBL" id="SEQ29556.1"/>
    </source>
</evidence>
<keyword evidence="1" id="KW-0812">Transmembrane</keyword>
<organism evidence="2 3">
    <name type="scientific">Ectothiorhodospira magna</name>
    <dbReference type="NCBI Taxonomy" id="867345"/>
    <lineage>
        <taxon>Bacteria</taxon>
        <taxon>Pseudomonadati</taxon>
        <taxon>Pseudomonadota</taxon>
        <taxon>Gammaproteobacteria</taxon>
        <taxon>Chromatiales</taxon>
        <taxon>Ectothiorhodospiraceae</taxon>
        <taxon>Ectothiorhodospira</taxon>
    </lineage>
</organism>